<proteinExistence type="predicted"/>
<keyword evidence="4 5" id="KW-0472">Membrane</keyword>
<sequence length="70" mass="7850">MHLLKGMIETGILAMPVAFKNGGIWVSFVIIFLIGITALHCMHMLVEAGNKLCTEWVWFAMSCNSLKSYM</sequence>
<accession>A0A9D4HIE0</accession>
<keyword evidence="8" id="KW-1185">Reference proteome</keyword>
<feature type="transmembrane region" description="Helical" evidence="5">
    <location>
        <begin position="23"/>
        <end position="42"/>
    </location>
</feature>
<organism evidence="7 8">
    <name type="scientific">Dreissena polymorpha</name>
    <name type="common">Zebra mussel</name>
    <name type="synonym">Mytilus polymorpha</name>
    <dbReference type="NCBI Taxonomy" id="45954"/>
    <lineage>
        <taxon>Eukaryota</taxon>
        <taxon>Metazoa</taxon>
        <taxon>Spiralia</taxon>
        <taxon>Lophotrochozoa</taxon>
        <taxon>Mollusca</taxon>
        <taxon>Bivalvia</taxon>
        <taxon>Autobranchia</taxon>
        <taxon>Heteroconchia</taxon>
        <taxon>Euheterodonta</taxon>
        <taxon>Imparidentia</taxon>
        <taxon>Neoheterodontei</taxon>
        <taxon>Myida</taxon>
        <taxon>Dreissenoidea</taxon>
        <taxon>Dreissenidae</taxon>
        <taxon>Dreissena</taxon>
    </lineage>
</organism>
<dbReference type="AlphaFoldDB" id="A0A9D4HIE0"/>
<dbReference type="GO" id="GO:0016020">
    <property type="term" value="C:membrane"/>
    <property type="evidence" value="ECO:0007669"/>
    <property type="project" value="UniProtKB-SubCell"/>
</dbReference>
<protein>
    <recommendedName>
        <fullName evidence="6">Amino acid transporter transmembrane domain-containing protein</fullName>
    </recommendedName>
</protein>
<dbReference type="Proteomes" id="UP000828390">
    <property type="component" value="Unassembled WGS sequence"/>
</dbReference>
<name>A0A9D4HIE0_DREPO</name>
<evidence type="ECO:0000256" key="4">
    <source>
        <dbReference type="ARBA" id="ARBA00023136"/>
    </source>
</evidence>
<dbReference type="InterPro" id="IPR013057">
    <property type="entry name" value="AA_transpt_TM"/>
</dbReference>
<evidence type="ECO:0000259" key="6">
    <source>
        <dbReference type="Pfam" id="PF01490"/>
    </source>
</evidence>
<comment type="caution">
    <text evidence="7">The sequence shown here is derived from an EMBL/GenBank/DDBJ whole genome shotgun (WGS) entry which is preliminary data.</text>
</comment>
<evidence type="ECO:0000313" key="7">
    <source>
        <dbReference type="EMBL" id="KAH3717816.1"/>
    </source>
</evidence>
<evidence type="ECO:0000256" key="3">
    <source>
        <dbReference type="ARBA" id="ARBA00022989"/>
    </source>
</evidence>
<feature type="domain" description="Amino acid transporter transmembrane" evidence="6">
    <location>
        <begin position="1"/>
        <end position="49"/>
    </location>
</feature>
<dbReference type="Pfam" id="PF01490">
    <property type="entry name" value="Aa_trans"/>
    <property type="match status" value="1"/>
</dbReference>
<keyword evidence="3 5" id="KW-1133">Transmembrane helix</keyword>
<reference evidence="7" key="1">
    <citation type="journal article" date="2019" name="bioRxiv">
        <title>The Genome of the Zebra Mussel, Dreissena polymorpha: A Resource for Invasive Species Research.</title>
        <authorList>
            <person name="McCartney M.A."/>
            <person name="Auch B."/>
            <person name="Kono T."/>
            <person name="Mallez S."/>
            <person name="Zhang Y."/>
            <person name="Obille A."/>
            <person name="Becker A."/>
            <person name="Abrahante J.E."/>
            <person name="Garbe J."/>
            <person name="Badalamenti J.P."/>
            <person name="Herman A."/>
            <person name="Mangelson H."/>
            <person name="Liachko I."/>
            <person name="Sullivan S."/>
            <person name="Sone E.D."/>
            <person name="Koren S."/>
            <person name="Silverstein K.A.T."/>
            <person name="Beckman K.B."/>
            <person name="Gohl D.M."/>
        </authorList>
    </citation>
    <scope>NUCLEOTIDE SEQUENCE</scope>
    <source>
        <strain evidence="7">Duluth1</strain>
        <tissue evidence="7">Whole animal</tissue>
    </source>
</reference>
<dbReference type="EMBL" id="JAIWYP010000013">
    <property type="protein sequence ID" value="KAH3717816.1"/>
    <property type="molecule type" value="Genomic_DNA"/>
</dbReference>
<keyword evidence="2 5" id="KW-0812">Transmembrane</keyword>
<gene>
    <name evidence="7" type="ORF">DPMN_060612</name>
</gene>
<evidence type="ECO:0000313" key="8">
    <source>
        <dbReference type="Proteomes" id="UP000828390"/>
    </source>
</evidence>
<comment type="subcellular location">
    <subcellularLocation>
        <location evidence="1">Membrane</location>
    </subcellularLocation>
</comment>
<evidence type="ECO:0000256" key="1">
    <source>
        <dbReference type="ARBA" id="ARBA00004370"/>
    </source>
</evidence>
<evidence type="ECO:0000256" key="2">
    <source>
        <dbReference type="ARBA" id="ARBA00022692"/>
    </source>
</evidence>
<reference evidence="7" key="2">
    <citation type="submission" date="2020-11" db="EMBL/GenBank/DDBJ databases">
        <authorList>
            <person name="McCartney M.A."/>
            <person name="Auch B."/>
            <person name="Kono T."/>
            <person name="Mallez S."/>
            <person name="Becker A."/>
            <person name="Gohl D.M."/>
            <person name="Silverstein K.A.T."/>
            <person name="Koren S."/>
            <person name="Bechman K.B."/>
            <person name="Herman A."/>
            <person name="Abrahante J.E."/>
            <person name="Garbe J."/>
        </authorList>
    </citation>
    <scope>NUCLEOTIDE SEQUENCE</scope>
    <source>
        <strain evidence="7">Duluth1</strain>
        <tissue evidence="7">Whole animal</tissue>
    </source>
</reference>
<evidence type="ECO:0000256" key="5">
    <source>
        <dbReference type="SAM" id="Phobius"/>
    </source>
</evidence>